<dbReference type="STRING" id="1416778.SAMN05443633_101284"/>
<protein>
    <recommendedName>
        <fullName evidence="4">Microcystin-dependent protein</fullName>
    </recommendedName>
</protein>
<dbReference type="RefSeq" id="WP_143152242.1">
    <property type="nucleotide sequence ID" value="NZ_FQUT01000001.1"/>
</dbReference>
<feature type="signal peptide" evidence="1">
    <location>
        <begin position="1"/>
        <end position="19"/>
    </location>
</feature>
<name>A0A1M4TNP2_9FLAO</name>
<accession>A0A1M4TNP2</accession>
<sequence length="297" mass="30826">MRTTFTVVMAAVLSNFAYAQVGINTANPITSLDVVAKNGDGSTAEGILPPRMTGDQLQAGDSQYTNAHAGTIVFVTLPVTSATSKTININSQGLYYFDGNIWQKMMLGDAKALNSKNIGDIKSSFKTSDHDGWYLLDGRSLSLLSPESQASAESLGLTNNLPDATDRVLKSKANNEIPGTVGGDNSIAIKRENLPNINLSGTVEGIAQAAGAHTHTPTEGGFLLGGTMVNNNGTNNYQGDGNSFSWGGIGMIGVTAASGTHMHNVTGSASVPTGGSGTTVDNRSAYLVVNTFIYLGS</sequence>
<evidence type="ECO:0000256" key="1">
    <source>
        <dbReference type="SAM" id="SignalP"/>
    </source>
</evidence>
<evidence type="ECO:0000313" key="3">
    <source>
        <dbReference type="Proteomes" id="UP000184518"/>
    </source>
</evidence>
<keyword evidence="3" id="KW-1185">Reference proteome</keyword>
<feature type="chain" id="PRO_5009907587" description="Microcystin-dependent protein" evidence="1">
    <location>
        <begin position="20"/>
        <end position="297"/>
    </location>
</feature>
<evidence type="ECO:0000313" key="2">
    <source>
        <dbReference type="EMBL" id="SHE46063.1"/>
    </source>
</evidence>
<dbReference type="Proteomes" id="UP000184518">
    <property type="component" value="Unassembled WGS sequence"/>
</dbReference>
<reference evidence="3" key="1">
    <citation type="submission" date="2016-11" db="EMBL/GenBank/DDBJ databases">
        <authorList>
            <person name="Varghese N."/>
            <person name="Submissions S."/>
        </authorList>
    </citation>
    <scope>NUCLEOTIDE SEQUENCE [LARGE SCALE GENOMIC DNA]</scope>
    <source>
        <strain evidence="3">DSM 27619</strain>
    </source>
</reference>
<dbReference type="EMBL" id="FQUT01000001">
    <property type="protein sequence ID" value="SHE46063.1"/>
    <property type="molecule type" value="Genomic_DNA"/>
</dbReference>
<proteinExistence type="predicted"/>
<gene>
    <name evidence="2" type="ORF">SAMN05443633_101284</name>
</gene>
<keyword evidence="1" id="KW-0732">Signal</keyword>
<dbReference type="AlphaFoldDB" id="A0A1M4TNP2"/>
<organism evidence="2 3">
    <name type="scientific">Chryseobacterium arachidis</name>
    <dbReference type="NCBI Taxonomy" id="1416778"/>
    <lineage>
        <taxon>Bacteria</taxon>
        <taxon>Pseudomonadati</taxon>
        <taxon>Bacteroidota</taxon>
        <taxon>Flavobacteriia</taxon>
        <taxon>Flavobacteriales</taxon>
        <taxon>Weeksellaceae</taxon>
        <taxon>Chryseobacterium group</taxon>
        <taxon>Chryseobacterium</taxon>
    </lineage>
</organism>
<dbReference type="OrthoDB" id="1159290at2"/>
<evidence type="ECO:0008006" key="4">
    <source>
        <dbReference type="Google" id="ProtNLM"/>
    </source>
</evidence>